<protein>
    <submittedName>
        <fullName evidence="2">Uncharacterized protein</fullName>
    </submittedName>
</protein>
<feature type="region of interest" description="Disordered" evidence="1">
    <location>
        <begin position="1"/>
        <end position="28"/>
    </location>
</feature>
<sequence>MRSSPAPSPSSAISRLSGSPRASASSSVTATCPLGASAASFRHASSASPESVPVASSARTYPRWAATRTGRPSSVRARLHSSLAARYVCSGRSAGGTPPRTSVKASCSHASGSSAPNARAMYSTPAVYCARFRSGCSSSVSRHGSASSGSSTRTSPTGAPSRGRAESLEGALSAWLRSRRRVRRLLRGCGAVGETRGRVRRSRGHLASSAIRNTTRKCPPSTLNSGSGSPRSRMRAIISGIPMPRLS</sequence>
<feature type="compositionally biased region" description="Low complexity" evidence="1">
    <location>
        <begin position="43"/>
        <end position="58"/>
    </location>
</feature>
<dbReference type="AlphaFoldDB" id="A0A4P2Q039"/>
<evidence type="ECO:0000256" key="1">
    <source>
        <dbReference type="SAM" id="MobiDB-lite"/>
    </source>
</evidence>
<name>A0A4P2Q039_SORCE</name>
<feature type="compositionally biased region" description="Polar residues" evidence="1">
    <location>
        <begin position="99"/>
        <end position="116"/>
    </location>
</feature>
<accession>A0A4P2Q039</accession>
<evidence type="ECO:0000313" key="3">
    <source>
        <dbReference type="Proteomes" id="UP000295781"/>
    </source>
</evidence>
<dbReference type="Proteomes" id="UP000295781">
    <property type="component" value="Chromosome"/>
</dbReference>
<feature type="compositionally biased region" description="Low complexity" evidence="1">
    <location>
        <begin position="1"/>
        <end position="27"/>
    </location>
</feature>
<reference evidence="2 3" key="1">
    <citation type="submission" date="2015-09" db="EMBL/GenBank/DDBJ databases">
        <title>Sorangium comparison.</title>
        <authorList>
            <person name="Zaburannyi N."/>
            <person name="Bunk B."/>
            <person name="Overmann J."/>
            <person name="Mueller R."/>
        </authorList>
    </citation>
    <scope>NUCLEOTIDE SEQUENCE [LARGE SCALE GENOMIC DNA]</scope>
    <source>
        <strain evidence="2 3">So ceGT47</strain>
    </source>
</reference>
<dbReference type="EMBL" id="CP012670">
    <property type="protein sequence ID" value="AUX22268.1"/>
    <property type="molecule type" value="Genomic_DNA"/>
</dbReference>
<feature type="region of interest" description="Disordered" evidence="1">
    <location>
        <begin position="214"/>
        <end position="233"/>
    </location>
</feature>
<evidence type="ECO:0000313" key="2">
    <source>
        <dbReference type="EMBL" id="AUX22268.1"/>
    </source>
</evidence>
<feature type="compositionally biased region" description="Polar residues" evidence="1">
    <location>
        <begin position="221"/>
        <end position="230"/>
    </location>
</feature>
<feature type="region of interest" description="Disordered" evidence="1">
    <location>
        <begin position="43"/>
        <end position="76"/>
    </location>
</feature>
<organism evidence="2 3">
    <name type="scientific">Sorangium cellulosum</name>
    <name type="common">Polyangium cellulosum</name>
    <dbReference type="NCBI Taxonomy" id="56"/>
    <lineage>
        <taxon>Bacteria</taxon>
        <taxon>Pseudomonadati</taxon>
        <taxon>Myxococcota</taxon>
        <taxon>Polyangia</taxon>
        <taxon>Polyangiales</taxon>
        <taxon>Polyangiaceae</taxon>
        <taxon>Sorangium</taxon>
    </lineage>
</organism>
<proteinExistence type="predicted"/>
<feature type="region of interest" description="Disordered" evidence="1">
    <location>
        <begin position="140"/>
        <end position="167"/>
    </location>
</feature>
<feature type="region of interest" description="Disordered" evidence="1">
    <location>
        <begin position="90"/>
        <end position="116"/>
    </location>
</feature>
<gene>
    <name evidence="2" type="ORF">SOCEGT47_027690</name>
</gene>
<feature type="compositionally biased region" description="Low complexity" evidence="1">
    <location>
        <begin position="140"/>
        <end position="162"/>
    </location>
</feature>